<evidence type="ECO:0000256" key="3">
    <source>
        <dbReference type="SAM" id="SignalP"/>
    </source>
</evidence>
<dbReference type="PROSITE" id="PS50234">
    <property type="entry name" value="VWFA"/>
    <property type="match status" value="3"/>
</dbReference>
<dbReference type="Gene3D" id="2.20.100.10">
    <property type="entry name" value="Thrombospondin type-1 (TSP1) repeat"/>
    <property type="match status" value="1"/>
</dbReference>
<feature type="compositionally biased region" description="Basic and acidic residues" evidence="2">
    <location>
        <begin position="709"/>
        <end position="719"/>
    </location>
</feature>
<dbReference type="Pfam" id="PF00092">
    <property type="entry name" value="VWA"/>
    <property type="match status" value="3"/>
</dbReference>
<dbReference type="Proteomes" id="UP001249851">
    <property type="component" value="Unassembled WGS sequence"/>
</dbReference>
<feature type="compositionally biased region" description="Basic and acidic residues" evidence="2">
    <location>
        <begin position="1185"/>
        <end position="1196"/>
    </location>
</feature>
<dbReference type="InterPro" id="IPR050525">
    <property type="entry name" value="ECM_Assembly_Org"/>
</dbReference>
<gene>
    <name evidence="5" type="ORF">P5673_007573</name>
</gene>
<feature type="compositionally biased region" description="Polar residues" evidence="2">
    <location>
        <begin position="1260"/>
        <end position="1276"/>
    </location>
</feature>
<protein>
    <submittedName>
        <fullName evidence="5">Vitrin</fullName>
    </submittedName>
</protein>
<feature type="compositionally biased region" description="Basic and acidic residues" evidence="2">
    <location>
        <begin position="643"/>
        <end position="655"/>
    </location>
</feature>
<dbReference type="SUPFAM" id="SSF82895">
    <property type="entry name" value="TSP-1 type 1 repeat"/>
    <property type="match status" value="1"/>
</dbReference>
<feature type="region of interest" description="Disordered" evidence="2">
    <location>
        <begin position="1172"/>
        <end position="1290"/>
    </location>
</feature>
<feature type="compositionally biased region" description="Polar residues" evidence="2">
    <location>
        <begin position="343"/>
        <end position="370"/>
    </location>
</feature>
<accession>A0AAD9QW80</accession>
<feature type="compositionally biased region" description="Polar residues" evidence="2">
    <location>
        <begin position="786"/>
        <end position="798"/>
    </location>
</feature>
<dbReference type="InterPro" id="IPR000884">
    <property type="entry name" value="TSP1_rpt"/>
</dbReference>
<dbReference type="InterPro" id="IPR002035">
    <property type="entry name" value="VWF_A"/>
</dbReference>
<feature type="compositionally biased region" description="Polar residues" evidence="2">
    <location>
        <begin position="625"/>
        <end position="640"/>
    </location>
</feature>
<evidence type="ECO:0000256" key="2">
    <source>
        <dbReference type="SAM" id="MobiDB-lite"/>
    </source>
</evidence>
<reference evidence="5" key="1">
    <citation type="journal article" date="2023" name="G3 (Bethesda)">
        <title>Whole genome assembly and annotation of the endangered Caribbean coral Acropora cervicornis.</title>
        <authorList>
            <person name="Selwyn J.D."/>
            <person name="Vollmer S.V."/>
        </authorList>
    </citation>
    <scope>NUCLEOTIDE SEQUENCE</scope>
    <source>
        <strain evidence="5">K2</strain>
    </source>
</reference>
<dbReference type="InterPro" id="IPR036465">
    <property type="entry name" value="vWFA_dom_sf"/>
</dbReference>
<feature type="compositionally biased region" description="Basic and acidic residues" evidence="2">
    <location>
        <begin position="1277"/>
        <end position="1290"/>
    </location>
</feature>
<feature type="region of interest" description="Disordered" evidence="2">
    <location>
        <begin position="1313"/>
        <end position="1354"/>
    </location>
</feature>
<dbReference type="InterPro" id="IPR036383">
    <property type="entry name" value="TSP1_rpt_sf"/>
</dbReference>
<name>A0AAD9QW80_ACRCE</name>
<dbReference type="FunFam" id="2.20.100.10:FF:000001">
    <property type="entry name" value="semaphorin-5A isoform X1"/>
    <property type="match status" value="1"/>
</dbReference>
<keyword evidence="1" id="KW-1015">Disulfide bond</keyword>
<dbReference type="PRINTS" id="PR00453">
    <property type="entry name" value="VWFADOMAIN"/>
</dbReference>
<feature type="chain" id="PRO_5042246108" evidence="3">
    <location>
        <begin position="20"/>
        <end position="1873"/>
    </location>
</feature>
<dbReference type="EMBL" id="JARQWQ010000012">
    <property type="protein sequence ID" value="KAK2568512.1"/>
    <property type="molecule type" value="Genomic_DNA"/>
</dbReference>
<dbReference type="Pfam" id="PF00090">
    <property type="entry name" value="TSP_1"/>
    <property type="match status" value="1"/>
</dbReference>
<feature type="compositionally biased region" description="Polar residues" evidence="2">
    <location>
        <begin position="1173"/>
        <end position="1184"/>
    </location>
</feature>
<dbReference type="PANTHER" id="PTHR24020:SF20">
    <property type="entry name" value="PH DOMAIN-CONTAINING PROTEIN"/>
    <property type="match status" value="1"/>
</dbReference>
<feature type="region of interest" description="Disordered" evidence="2">
    <location>
        <begin position="343"/>
        <end position="382"/>
    </location>
</feature>
<feature type="compositionally biased region" description="Polar residues" evidence="2">
    <location>
        <begin position="1323"/>
        <end position="1336"/>
    </location>
</feature>
<dbReference type="SMART" id="SM00327">
    <property type="entry name" value="VWA"/>
    <property type="match status" value="3"/>
</dbReference>
<feature type="domain" description="VWFA" evidence="4">
    <location>
        <begin position="1686"/>
        <end position="1863"/>
    </location>
</feature>
<dbReference type="PROSITE" id="PS50092">
    <property type="entry name" value="TSP1"/>
    <property type="match status" value="1"/>
</dbReference>
<dbReference type="SMART" id="SM00209">
    <property type="entry name" value="TSP1"/>
    <property type="match status" value="1"/>
</dbReference>
<feature type="domain" description="VWFA" evidence="4">
    <location>
        <begin position="983"/>
        <end position="1155"/>
    </location>
</feature>
<feature type="region of interest" description="Disordered" evidence="2">
    <location>
        <begin position="605"/>
        <end position="889"/>
    </location>
</feature>
<proteinExistence type="predicted"/>
<dbReference type="Gene3D" id="3.40.50.410">
    <property type="entry name" value="von Willebrand factor, type A domain"/>
    <property type="match status" value="3"/>
</dbReference>
<feature type="compositionally biased region" description="Polar residues" evidence="2">
    <location>
        <begin position="748"/>
        <end position="758"/>
    </location>
</feature>
<organism evidence="5 6">
    <name type="scientific">Acropora cervicornis</name>
    <name type="common">Staghorn coral</name>
    <dbReference type="NCBI Taxonomy" id="6130"/>
    <lineage>
        <taxon>Eukaryota</taxon>
        <taxon>Metazoa</taxon>
        <taxon>Cnidaria</taxon>
        <taxon>Anthozoa</taxon>
        <taxon>Hexacorallia</taxon>
        <taxon>Scleractinia</taxon>
        <taxon>Astrocoeniina</taxon>
        <taxon>Acroporidae</taxon>
        <taxon>Acropora</taxon>
    </lineage>
</organism>
<evidence type="ECO:0000313" key="6">
    <source>
        <dbReference type="Proteomes" id="UP001249851"/>
    </source>
</evidence>
<dbReference type="PANTHER" id="PTHR24020">
    <property type="entry name" value="COLLAGEN ALPHA"/>
    <property type="match status" value="1"/>
</dbReference>
<evidence type="ECO:0000256" key="1">
    <source>
        <dbReference type="ARBA" id="ARBA00023157"/>
    </source>
</evidence>
<feature type="compositionally biased region" description="Polar residues" evidence="2">
    <location>
        <begin position="1223"/>
        <end position="1233"/>
    </location>
</feature>
<feature type="signal peptide" evidence="3">
    <location>
        <begin position="1"/>
        <end position="19"/>
    </location>
</feature>
<feature type="compositionally biased region" description="Polar residues" evidence="2">
    <location>
        <begin position="658"/>
        <end position="673"/>
    </location>
</feature>
<feature type="compositionally biased region" description="Polar residues" evidence="2">
    <location>
        <begin position="605"/>
        <end position="617"/>
    </location>
</feature>
<keyword evidence="6" id="KW-1185">Reference proteome</keyword>
<keyword evidence="3" id="KW-0732">Signal</keyword>
<feature type="compositionally biased region" description="Polar residues" evidence="2">
    <location>
        <begin position="1197"/>
        <end position="1214"/>
    </location>
</feature>
<feature type="region of interest" description="Disordered" evidence="2">
    <location>
        <begin position="188"/>
        <end position="261"/>
    </location>
</feature>
<reference evidence="5" key="2">
    <citation type="journal article" date="2023" name="Science">
        <title>Genomic signatures of disease resistance in endangered staghorn corals.</title>
        <authorList>
            <person name="Vollmer S.V."/>
            <person name="Selwyn J.D."/>
            <person name="Despard B.A."/>
            <person name="Roesel C.L."/>
        </authorList>
    </citation>
    <scope>NUCLEOTIDE SEQUENCE</scope>
    <source>
        <strain evidence="5">K2</strain>
    </source>
</reference>
<evidence type="ECO:0000259" key="4">
    <source>
        <dbReference type="PROSITE" id="PS50234"/>
    </source>
</evidence>
<comment type="caution">
    <text evidence="5">The sequence shown here is derived from an EMBL/GenBank/DDBJ whole genome shotgun (WGS) entry which is preliminary data.</text>
</comment>
<evidence type="ECO:0000313" key="5">
    <source>
        <dbReference type="EMBL" id="KAK2568512.1"/>
    </source>
</evidence>
<feature type="compositionally biased region" description="Polar residues" evidence="2">
    <location>
        <begin position="240"/>
        <end position="255"/>
    </location>
</feature>
<feature type="compositionally biased region" description="Basic and acidic residues" evidence="2">
    <location>
        <begin position="737"/>
        <end position="746"/>
    </location>
</feature>
<feature type="compositionally biased region" description="Polar residues" evidence="2">
    <location>
        <begin position="723"/>
        <end position="736"/>
    </location>
</feature>
<sequence length="1873" mass="205120">MWVIVFILVNVMLYPTLDARAISSSDKEKLRTATWEHKFERSQKRQKISGELEIDGQKFESLGCWKDAWSRSLPTLEGEHYLLMDPNYKGRKYALFKCARAALDMGYKLFGIENGGQCFASSEGDKQYHRYGVSKECRGDGKGGPWSIQVYRFLEKDPVVNGAYSPWSSWGTCSKSCLGGVRRRVRTCSNPPPSGGGRECRGLGSSVESQDCNVKSCPDDSETGDHKSRGKLISSKRDGSQIQPSHESFGHSSTPMHLYTGGRKPAIEYQHSDGLEGQETPLSHNGEKYIALSPFTKSNADLSNAEDEKQTPVSIHKHYKELGQDKTHSVANSGHGSQERIANSFASSKQQDVSQESSFHSASHVQQDVENSGEKEKMPSQEISHVLKQPVLDSGQQQESHEQGNVLNDQRAATQNKFGNSMQLSVNATTLKNEKEVFNASPHDYEQFKDESMAPRVSQDMQIASNALLSHSSDTMEFPKHSFNVEKEKLRNDAGSVFIPTDKIHDKVENLNDKQKGNNEKTSVDEFINSLKPEFSDKVPTDAAIQDQNVPEQQYKTIADVLGHDQGIEIRIRPAGNFINTPLKNSQSIITVSHPGDVVSSVQKLNEMSQQGAQQNDQDPRKTQAKGQETEWSSMQSIASGKNDGEHEVMHEGRGSKKPSSAELNAVDSQKQNSENDRGTYPVDGSHEYSAEAMQNASSQPETPSPQKQSDHEKQESGRKIGKQSSTTNAPQGQPSDSHRGERVADKNQFSSEGNTLMMSKEKPDASQISIHQKPNPKKDDDRSSAGKQNHLQQTPDSSKPRPFLQGVRVHQPPENTPQTSDQEKQPAYESEPVPVVDLSNIGQAGGADYEPTSNEALSYPPENAPEPSQPAPASQGESQPPGPVYDNEAIQGISEMSQRLDEKLMQQANSPGNGAGFDELSMSKAYTEEFPTENRKQGLEDEATMQARYQYENKAPTMQGKYDSDSDGDCLCPKKECSAKADIAFLVDGSTNIPQPYYARVLEFVKILSRGFDKHIAHVGMVAYGDDAKVAFNLKALTDFKQFDDAVNVAPYMGGKAHTGNALAKLKSGLFGISGRQDAPRALVLLSSGGSVDDVAAPGLELRDSGVKVTAIGLGKQANVRELITIASEPKSEHVFTAFLDTLPDTMDQIIQGICKDVMGIVRDRQEPCMCETNNGQVDSSYEYTREPPSTRESETISGIAQEGQMSSFSQDQGRGDAAVDQNENLNHQTPVGYQPDKGNVGSAFGSKSDNSRDKTEDGMQTSETDYVSEQQNAHQGDHLGKSEKEENSHGQLFAGEEKKPLSLLFKNEQEKALKEKEKQQNTGDSVGTNESSTYPGFRNDGRNDHLKSSSFGGAQPLVPAKYRFAAGLPEHFLPHSGDGDGSTTPSNQLTYVQRVSNESPLKQGMLSGKGNQFPWFSRVNQERVQGGASHVHAADIAANGNDDQGTTLTTGELSFDFRGPTKVIAVDKQAENVNKLQKDNRPACTGVNLGVVIDSTASFGGRSGSQAAQMMDLAKRVSHLFPISPEGNNVGMMVYGGSPQPSFVSFDKFLDQKSMDEALENASNPNLQIRIGQALTGAQKYLFNDLSMSKRKVLLLVTDGASFDDVNRPAVELKRRGIEIFCLGIGNEVSREQLDSIASEPKKSHVFWAPYNDAERLMEKIRNEICLAVNKSTGFQTKRKCPSDVGFIIDGSRSIEVLGKGNFKKMLDFVKNVSFGFNISPNDTRVGAITYGADPQLAIPFEKYTSPNSLTIAFEKISYPGTIKMTGKALDLANQQLFDRGSRVKVPKVLVVLSQGTSKDKVEKSAEALHEAGVTVVSVGLGPVYNDAELKTIASMPVADHVIKAKFNELRHKVHEVQDKICAAAKKYTTD</sequence>
<feature type="compositionally biased region" description="Polar residues" evidence="2">
    <location>
        <begin position="693"/>
        <end position="708"/>
    </location>
</feature>
<dbReference type="SUPFAM" id="SSF53300">
    <property type="entry name" value="vWA-like"/>
    <property type="match status" value="3"/>
</dbReference>
<feature type="domain" description="VWFA" evidence="4">
    <location>
        <begin position="1490"/>
        <end position="1667"/>
    </location>
</feature>